<comment type="catalytic activity">
    <reaction evidence="10">
        <text>dihydroxyacetone + ATP = dihydroxyacetone phosphate + ADP + H(+)</text>
        <dbReference type="Rhea" id="RHEA:15773"/>
        <dbReference type="ChEBI" id="CHEBI:15378"/>
        <dbReference type="ChEBI" id="CHEBI:16016"/>
        <dbReference type="ChEBI" id="CHEBI:30616"/>
        <dbReference type="ChEBI" id="CHEBI:57642"/>
        <dbReference type="ChEBI" id="CHEBI:456216"/>
        <dbReference type="EC" id="2.7.1.29"/>
    </reaction>
</comment>
<keyword evidence="7" id="KW-0319">Glycerol metabolism</keyword>
<proteinExistence type="inferred from homology"/>
<dbReference type="FunFam" id="3.30.1180.20:FF:000001">
    <property type="entry name" value="Dihydroxyacetone kinase 1"/>
    <property type="match status" value="1"/>
</dbReference>
<evidence type="ECO:0000256" key="8">
    <source>
        <dbReference type="ARBA" id="ARBA00022840"/>
    </source>
</evidence>
<evidence type="ECO:0000256" key="10">
    <source>
        <dbReference type="ARBA" id="ARBA00048898"/>
    </source>
</evidence>
<dbReference type="PANTHER" id="PTHR28629:SF14">
    <property type="entry name" value="DIHYDROXYACETONE KINASE 1"/>
    <property type="match status" value="1"/>
</dbReference>
<evidence type="ECO:0008006" key="14">
    <source>
        <dbReference type="Google" id="ProtNLM"/>
    </source>
</evidence>
<dbReference type="PROSITE" id="PS51480">
    <property type="entry name" value="DHAL"/>
    <property type="match status" value="1"/>
</dbReference>
<reference evidence="13" key="1">
    <citation type="submission" date="2011-04" db="EMBL/GenBank/DDBJ databases">
        <title>Evolution of plant cell wall degrading machinery underlies the functional diversity of forest fungi.</title>
        <authorList>
            <consortium name="US DOE Joint Genome Institute (JGI-PGF)"/>
            <person name="Eastwood D.C."/>
            <person name="Floudas D."/>
            <person name="Binder M."/>
            <person name="Majcherczyk A."/>
            <person name="Schneider P."/>
            <person name="Aerts A."/>
            <person name="Asiegbu F.O."/>
            <person name="Baker S.E."/>
            <person name="Barry K."/>
            <person name="Bendiksby M."/>
            <person name="Blumentritt M."/>
            <person name="Coutinho P.M."/>
            <person name="Cullen D."/>
            <person name="Cullen D."/>
            <person name="Gathman A."/>
            <person name="Goodell B."/>
            <person name="Henrissat B."/>
            <person name="Ihrmark K."/>
            <person name="Kauserud H."/>
            <person name="Kohler A."/>
            <person name="LaButti K."/>
            <person name="Lapidus A."/>
            <person name="Lavin J.L."/>
            <person name="Lee Y.-H."/>
            <person name="Lindquist E."/>
            <person name="Lilly W."/>
            <person name="Lucas S."/>
            <person name="Morin E."/>
            <person name="Murat C."/>
            <person name="Oguiza J.A."/>
            <person name="Park J."/>
            <person name="Pisabarro A.G."/>
            <person name="Riley R."/>
            <person name="Rosling A."/>
            <person name="Salamov A."/>
            <person name="Schmidt O."/>
            <person name="Schmutz J."/>
            <person name="Skrede I."/>
            <person name="Stenlid J."/>
            <person name="Wiebenga A."/>
            <person name="Xie X."/>
            <person name="Kues U."/>
            <person name="Hibbett D.S."/>
            <person name="Hoffmeister D."/>
            <person name="Hogberg N."/>
            <person name="Martin F."/>
            <person name="Grigoriev I.V."/>
            <person name="Watkinson S.C."/>
        </authorList>
    </citation>
    <scope>NUCLEOTIDE SEQUENCE</scope>
    <source>
        <strain evidence="13">S7.9</strain>
    </source>
</reference>
<evidence type="ECO:0000259" key="11">
    <source>
        <dbReference type="PROSITE" id="PS51480"/>
    </source>
</evidence>
<protein>
    <recommendedName>
        <fullName evidence="14">Dihydroxyacetone kinase</fullName>
    </recommendedName>
</protein>
<dbReference type="PROSITE" id="PS51481">
    <property type="entry name" value="DHAK"/>
    <property type="match status" value="1"/>
</dbReference>
<comment type="function">
    <text evidence="1">Catalyzes both the phosphorylation of dihydroxyacetone and of glyceraldehyde.</text>
</comment>
<feature type="domain" description="DhaL" evidence="11">
    <location>
        <begin position="458"/>
        <end position="681"/>
    </location>
</feature>
<keyword evidence="8" id="KW-0067">ATP-binding</keyword>
<dbReference type="UniPathway" id="UPA00617">
    <property type="reaction ID" value="UER00669"/>
</dbReference>
<dbReference type="GO" id="GO:0050354">
    <property type="term" value="F:triokinase activity"/>
    <property type="evidence" value="ECO:0007669"/>
    <property type="project" value="UniProtKB-EC"/>
</dbReference>
<evidence type="ECO:0000313" key="13">
    <source>
        <dbReference type="EMBL" id="EGO22879.1"/>
    </source>
</evidence>
<dbReference type="HOGENOM" id="CLU_017054_6_0_1"/>
<comment type="pathway">
    <text evidence="2">Polyol metabolism; glycerol fermentation; glycerone phosphate from glycerol (oxidative route): step 2/2.</text>
</comment>
<name>F8P148_SERL9</name>
<keyword evidence="4" id="KW-0808">Transferase</keyword>
<feature type="domain" description="DhaK" evidence="12">
    <location>
        <begin position="9"/>
        <end position="401"/>
    </location>
</feature>
<evidence type="ECO:0000256" key="2">
    <source>
        <dbReference type="ARBA" id="ARBA00004778"/>
    </source>
</evidence>
<dbReference type="SUPFAM" id="SSF82549">
    <property type="entry name" value="DAK1/DegV-like"/>
    <property type="match status" value="1"/>
</dbReference>
<dbReference type="Pfam" id="PF02734">
    <property type="entry name" value="Dak2"/>
    <property type="match status" value="1"/>
</dbReference>
<dbReference type="SUPFAM" id="SSF101473">
    <property type="entry name" value="DhaL-like"/>
    <property type="match status" value="1"/>
</dbReference>
<dbReference type="GO" id="GO:0005524">
    <property type="term" value="F:ATP binding"/>
    <property type="evidence" value="ECO:0007669"/>
    <property type="project" value="UniProtKB-KW"/>
</dbReference>
<evidence type="ECO:0000259" key="12">
    <source>
        <dbReference type="PROSITE" id="PS51481"/>
    </source>
</evidence>
<dbReference type="Pfam" id="PF02733">
    <property type="entry name" value="Dak1"/>
    <property type="match status" value="1"/>
</dbReference>
<evidence type="ECO:0000256" key="7">
    <source>
        <dbReference type="ARBA" id="ARBA00022798"/>
    </source>
</evidence>
<evidence type="ECO:0000256" key="6">
    <source>
        <dbReference type="ARBA" id="ARBA00022777"/>
    </source>
</evidence>
<accession>F8P148</accession>
<dbReference type="EMBL" id="GL945436">
    <property type="protein sequence ID" value="EGO22879.1"/>
    <property type="molecule type" value="Genomic_DNA"/>
</dbReference>
<evidence type="ECO:0000256" key="9">
    <source>
        <dbReference type="ARBA" id="ARBA00047974"/>
    </source>
</evidence>
<dbReference type="InterPro" id="IPR004006">
    <property type="entry name" value="DhaK_dom"/>
</dbReference>
<dbReference type="Proteomes" id="UP000008064">
    <property type="component" value="Unassembled WGS sequence"/>
</dbReference>
<dbReference type="AlphaFoldDB" id="F8P148"/>
<dbReference type="GO" id="GO:0005829">
    <property type="term" value="C:cytosol"/>
    <property type="evidence" value="ECO:0007669"/>
    <property type="project" value="TreeGrafter"/>
</dbReference>
<dbReference type="InterPro" id="IPR004007">
    <property type="entry name" value="DhaL_dom"/>
</dbReference>
<dbReference type="Gene3D" id="3.40.50.10440">
    <property type="entry name" value="Dihydroxyacetone kinase, domain 1"/>
    <property type="match status" value="1"/>
</dbReference>
<evidence type="ECO:0000256" key="1">
    <source>
        <dbReference type="ARBA" id="ARBA00003264"/>
    </source>
</evidence>
<dbReference type="PANTHER" id="PTHR28629">
    <property type="entry name" value="TRIOKINASE/FMN CYCLASE"/>
    <property type="match status" value="1"/>
</dbReference>
<keyword evidence="6" id="KW-0418">Kinase</keyword>
<comment type="catalytic activity">
    <reaction evidence="9">
        <text>D-glyceraldehyde + ATP = D-glyceraldehyde 3-phosphate + ADP + H(+)</text>
        <dbReference type="Rhea" id="RHEA:13941"/>
        <dbReference type="ChEBI" id="CHEBI:15378"/>
        <dbReference type="ChEBI" id="CHEBI:17378"/>
        <dbReference type="ChEBI" id="CHEBI:30616"/>
        <dbReference type="ChEBI" id="CHEBI:59776"/>
        <dbReference type="ChEBI" id="CHEBI:456216"/>
        <dbReference type="EC" id="2.7.1.28"/>
    </reaction>
</comment>
<dbReference type="SMART" id="SM01120">
    <property type="entry name" value="Dak2"/>
    <property type="match status" value="1"/>
</dbReference>
<dbReference type="OrthoDB" id="2666269at2759"/>
<evidence type="ECO:0000256" key="4">
    <source>
        <dbReference type="ARBA" id="ARBA00022679"/>
    </source>
</evidence>
<dbReference type="KEGG" id="sla:SERLADRAFT_450606"/>
<keyword evidence="5" id="KW-0547">Nucleotide-binding</keyword>
<gene>
    <name evidence="13" type="ORF">SERLADRAFT_450606</name>
</gene>
<sequence>MSTKHIFDSSDGLVLKSLRGAVALSPALRIHSSSKSVYVAHPAPNTHLAVISGGGAGHEPAHAGYTGHGMLAASLSGDIFASPSARSILATIHFAAFASSSVPLDPTAVAVAAPAHAQASLPNPREVLVVINNYTGDRLNFGLAIEQARRAFTSLHIDAVVVADDVSLLDQPSLVGPRGLGGNIIVCKILGAYAASGGRLARAKELGDAVVGELASVGVGLAHCHIPGRKVVEEEGGAGALRDGEAEIGLGLHNEPGVRRVKMESAEALVKEMIELVLGSRGVGKNGRSVDEGPLVRPDDEVVLYVNNLGGISQLEMGAVLDEIVIQLSARNIHPSRVYLAPFMTSLNAPGFSLSILNISRIQSRLSSLLPSSDQSDNNNDEPPSINVLDLLDAPTDAHSWLGVRVWSPSRRPADNARDEEEAEVLLRASGYKYSVDGSSGGTPLVQSHSPSHSNSAIEIERAIRQACKHVMAAEPAMTRYDTVVGDGDCGETFAGGAKAILAALDNGTLSPTRMAPATLVEKAGVILEGSMGGTIGALFALFFTAWSAALLRSSTTTGSAHLPLTLLTLPAALSALGTHTPARPGDRTIVDALAPFCAVISSSPPPPSTASEEGGASAWIGMLGEAVKAARRGAEGTRGMKARLGRAVYVGGGEDGSEGGGLPPDPGAWGVAAIVEGFLEGLKG</sequence>
<comment type="similarity">
    <text evidence="3">Belongs to the dihydroxyacetone kinase (DAK) family.</text>
</comment>
<dbReference type="Gene3D" id="3.30.1180.20">
    <property type="entry name" value="Dihydroxyacetone kinase, domain 2"/>
    <property type="match status" value="1"/>
</dbReference>
<dbReference type="RefSeq" id="XP_007320119.1">
    <property type="nucleotide sequence ID" value="XM_007320057.1"/>
</dbReference>
<dbReference type="InterPro" id="IPR050861">
    <property type="entry name" value="Dihydroxyacetone_Kinase"/>
</dbReference>
<dbReference type="GeneID" id="18816669"/>
<dbReference type="GO" id="GO:0004371">
    <property type="term" value="F:glycerone kinase activity"/>
    <property type="evidence" value="ECO:0007669"/>
    <property type="project" value="UniProtKB-EC"/>
</dbReference>
<evidence type="ECO:0000256" key="5">
    <source>
        <dbReference type="ARBA" id="ARBA00022741"/>
    </source>
</evidence>
<evidence type="ECO:0000256" key="3">
    <source>
        <dbReference type="ARBA" id="ARBA00008757"/>
    </source>
</evidence>
<dbReference type="InterPro" id="IPR036117">
    <property type="entry name" value="DhaL_dom_sf"/>
</dbReference>
<organism>
    <name type="scientific">Serpula lacrymans var. lacrymans (strain S7.9)</name>
    <name type="common">Dry rot fungus</name>
    <dbReference type="NCBI Taxonomy" id="578457"/>
    <lineage>
        <taxon>Eukaryota</taxon>
        <taxon>Fungi</taxon>
        <taxon>Dikarya</taxon>
        <taxon>Basidiomycota</taxon>
        <taxon>Agaricomycotina</taxon>
        <taxon>Agaricomycetes</taxon>
        <taxon>Agaricomycetidae</taxon>
        <taxon>Boletales</taxon>
        <taxon>Coniophorineae</taxon>
        <taxon>Serpulaceae</taxon>
        <taxon>Serpula</taxon>
    </lineage>
</organism>
<dbReference type="Gene3D" id="1.25.40.340">
    <property type="match status" value="1"/>
</dbReference>
<dbReference type="GO" id="GO:0019588">
    <property type="term" value="P:anaerobic glycerol catabolic process"/>
    <property type="evidence" value="ECO:0007669"/>
    <property type="project" value="UniProtKB-UniPathway"/>
</dbReference>